<keyword evidence="4" id="KW-1185">Reference proteome</keyword>
<dbReference type="PROSITE" id="PS51257">
    <property type="entry name" value="PROKAR_LIPOPROTEIN"/>
    <property type="match status" value="1"/>
</dbReference>
<evidence type="ECO:0000313" key="3">
    <source>
        <dbReference type="EMBL" id="MQA41372.1"/>
    </source>
</evidence>
<gene>
    <name evidence="3" type="ORF">GEV02_24820</name>
</gene>
<evidence type="ECO:0000313" key="4">
    <source>
        <dbReference type="Proteomes" id="UP000440498"/>
    </source>
</evidence>
<dbReference type="GO" id="GO:0015473">
    <property type="term" value="F:fimbrial usher porin activity"/>
    <property type="evidence" value="ECO:0007669"/>
    <property type="project" value="InterPro"/>
</dbReference>
<dbReference type="PANTHER" id="PTHR30451:SF5">
    <property type="entry name" value="SLR0019 PROTEIN"/>
    <property type="match status" value="1"/>
</dbReference>
<dbReference type="AlphaFoldDB" id="A0A6A7N932"/>
<dbReference type="InterPro" id="IPR042186">
    <property type="entry name" value="FimD_plug_dom"/>
</dbReference>
<organism evidence="3 4">
    <name type="scientific">Rugamonas aquatica</name>
    <dbReference type="NCBI Taxonomy" id="2743357"/>
    <lineage>
        <taxon>Bacteria</taxon>
        <taxon>Pseudomonadati</taxon>
        <taxon>Pseudomonadota</taxon>
        <taxon>Betaproteobacteria</taxon>
        <taxon>Burkholderiales</taxon>
        <taxon>Oxalobacteraceae</taxon>
        <taxon>Telluria group</taxon>
        <taxon>Rugamonas</taxon>
    </lineage>
</organism>
<dbReference type="PANTHER" id="PTHR30451">
    <property type="entry name" value="OUTER MEMBRANE USHER PROTEIN"/>
    <property type="match status" value="1"/>
</dbReference>
<protein>
    <submittedName>
        <fullName evidence="3">Fimbria/pilus outer membrane usher protein</fullName>
    </submittedName>
</protein>
<dbReference type="Gene3D" id="2.60.40.2610">
    <property type="entry name" value="Outer membrane usher protein FimD, plug domain"/>
    <property type="match status" value="1"/>
</dbReference>
<reference evidence="3 4" key="1">
    <citation type="submission" date="2019-10" db="EMBL/GenBank/DDBJ databases">
        <title>Two novel species isolated from a subtropical stream in China.</title>
        <authorList>
            <person name="Lu H."/>
        </authorList>
    </citation>
    <scope>NUCLEOTIDE SEQUENCE [LARGE SCALE GENOMIC DNA]</scope>
    <source>
        <strain evidence="3 4">FT29W</strain>
    </source>
</reference>
<dbReference type="InterPro" id="IPR025949">
    <property type="entry name" value="PapC-like_C"/>
</dbReference>
<name>A0A6A7N932_9BURK</name>
<proteinExistence type="predicted"/>
<comment type="caution">
    <text evidence="3">The sequence shown here is derived from an EMBL/GenBank/DDBJ whole genome shotgun (WGS) entry which is preliminary data.</text>
</comment>
<dbReference type="GO" id="GO:0009297">
    <property type="term" value="P:pilus assembly"/>
    <property type="evidence" value="ECO:0007669"/>
    <property type="project" value="InterPro"/>
</dbReference>
<evidence type="ECO:0000256" key="1">
    <source>
        <dbReference type="SAM" id="SignalP"/>
    </source>
</evidence>
<dbReference type="Pfam" id="PF13953">
    <property type="entry name" value="PapC_C"/>
    <property type="match status" value="1"/>
</dbReference>
<dbReference type="RefSeq" id="WP_152840619.1">
    <property type="nucleotide sequence ID" value="NZ_WHUG01000013.1"/>
</dbReference>
<evidence type="ECO:0000259" key="2">
    <source>
        <dbReference type="Pfam" id="PF13953"/>
    </source>
</evidence>
<dbReference type="EMBL" id="WHUG01000013">
    <property type="protein sequence ID" value="MQA41372.1"/>
    <property type="molecule type" value="Genomic_DNA"/>
</dbReference>
<feature type="chain" id="PRO_5025493969" evidence="1">
    <location>
        <begin position="21"/>
        <end position="807"/>
    </location>
</feature>
<keyword evidence="1" id="KW-0732">Signal</keyword>
<sequence>MTGARRLAGWLAGLAWLACAAVSEARAQTAGGASEDVVARLPAAATDELFLEVSVNGEASGLILRFTRGKAGLRSTVQNLRDLNLDPALFGLQGQEEFDLDAVPGLSYEYDAGLQRIALRVSDALRTPVALSARSAPRAAPAQVSPGYVLNYDLYTQLGAARSASLLGELRYFSSRGVFSSNGVWNTGQGQNQFIRFDTYWSHADPDTLETWQVGDLISSSLSWSRSLRMAGVQWRKSFDLRPDLLTYPVASLNGSAVVPSAVSLFINGVRQVEMAVPPGPFVINQVAGINGAGQATLVTRDAAGRAVATVLPLYVDTRMLATGLSDYSLELGALRRNYGRDSFGYARTPSASGALRYGVNDSLTLETHGEAGQGLVNGGAGALWKLGRAGVVSASLSGSSGRATAVQGVLAPAAPGGNISIGTVYTVSGRGGQASLGYQYLSRWFSIDTLRLRASAGYSDLGTASGSLSPLGSDRVTLNLALPLGQSVGVSYVAARAPLTPTARIVSASYSAAIGQGLYFSASAYRDLNDSKVRGLFFNLSMTFGGRIAANASRSRQGAVRATTYTMARAPDYGGGFGWGLQQTGSGDASVRQAQGQYLGAYGQLSAFTLDAGGKRNSALDLAGALVLMDGSVHAARQVGAGFALVSTDGVAGVPVLQANRQIGRTDRSGHLLVPNLNPYLSNPLTIDTSGLPLDAHIGTTSLDVVPARLSGVLAHFPVEKYAAASVLLQTADGKPVATGTGVLHVESGGRTVVGFDGVAFIDRLQDDNHLLIGEGAQACSVQFAYLPDPLRALPTLGPLVCKAVH</sequence>
<dbReference type="Gene3D" id="2.60.40.3110">
    <property type="match status" value="1"/>
</dbReference>
<feature type="signal peptide" evidence="1">
    <location>
        <begin position="1"/>
        <end position="20"/>
    </location>
</feature>
<dbReference type="InterPro" id="IPR000015">
    <property type="entry name" value="Fimb_usher"/>
</dbReference>
<dbReference type="Proteomes" id="UP000440498">
    <property type="component" value="Unassembled WGS sequence"/>
</dbReference>
<accession>A0A6A7N932</accession>
<dbReference type="GO" id="GO:0009279">
    <property type="term" value="C:cell outer membrane"/>
    <property type="evidence" value="ECO:0007669"/>
    <property type="project" value="TreeGrafter"/>
</dbReference>
<dbReference type="Pfam" id="PF00577">
    <property type="entry name" value="Usher"/>
    <property type="match status" value="1"/>
</dbReference>
<feature type="domain" description="PapC-like C-terminal" evidence="2">
    <location>
        <begin position="730"/>
        <end position="787"/>
    </location>
</feature>